<evidence type="ECO:0000259" key="1">
    <source>
        <dbReference type="Pfam" id="PF18931"/>
    </source>
</evidence>
<dbReference type="AlphaFoldDB" id="A0A0G0T5H3"/>
<gene>
    <name evidence="2" type="ORF">UU14_C0009G0034</name>
</gene>
<comment type="caution">
    <text evidence="2">The sequence shown here is derived from an EMBL/GenBank/DDBJ whole genome shotgun (WGS) entry which is preliminary data.</text>
</comment>
<sequence>MKIEDRQSEREAEKVAWLNKLATFIVIANGRTWAADAAEVDPQRPGYKELQWPYPTMTEEEQKAYSGWEDWTLRDSYTGYFRAPGMTTVYYKGAPAWTMQYGGHGQTEGYENSAKQTFGFLKRALTKVSPELPIRGPKEYVEGDNRYEFEMIEGNMEDGLWRERITEGGIETFTQSGLVGIVIHRDANKQPILPWNR</sequence>
<feature type="domain" description="DUF5680" evidence="1">
    <location>
        <begin position="75"/>
        <end position="171"/>
    </location>
</feature>
<dbReference type="Proteomes" id="UP000034664">
    <property type="component" value="Unassembled WGS sequence"/>
</dbReference>
<accession>A0A0G0T5H3</accession>
<proteinExistence type="predicted"/>
<reference evidence="2 3" key="1">
    <citation type="journal article" date="2015" name="Nature">
        <title>rRNA introns, odd ribosomes, and small enigmatic genomes across a large radiation of phyla.</title>
        <authorList>
            <person name="Brown C.T."/>
            <person name="Hug L.A."/>
            <person name="Thomas B.C."/>
            <person name="Sharon I."/>
            <person name="Castelle C.J."/>
            <person name="Singh A."/>
            <person name="Wilkins M.J."/>
            <person name="Williams K.H."/>
            <person name="Banfield J.F."/>
        </authorList>
    </citation>
    <scope>NUCLEOTIDE SEQUENCE [LARGE SCALE GENOMIC DNA]</scope>
</reference>
<protein>
    <recommendedName>
        <fullName evidence="1">DUF5680 domain-containing protein</fullName>
    </recommendedName>
</protein>
<name>A0A0G0T5H3_9BACT</name>
<dbReference type="Pfam" id="PF18931">
    <property type="entry name" value="DUF5680"/>
    <property type="match status" value="1"/>
</dbReference>
<evidence type="ECO:0000313" key="2">
    <source>
        <dbReference type="EMBL" id="KKR72253.1"/>
    </source>
</evidence>
<evidence type="ECO:0000313" key="3">
    <source>
        <dbReference type="Proteomes" id="UP000034664"/>
    </source>
</evidence>
<organism evidence="2 3">
    <name type="scientific">Candidatus Roizmanbacteria bacterium GW2011_GWB1_40_7</name>
    <dbReference type="NCBI Taxonomy" id="1618482"/>
    <lineage>
        <taxon>Bacteria</taxon>
        <taxon>Candidatus Roizmaniibacteriota</taxon>
    </lineage>
</organism>
<dbReference type="EMBL" id="LBZM01000009">
    <property type="protein sequence ID" value="KKR72253.1"/>
    <property type="molecule type" value="Genomic_DNA"/>
</dbReference>
<dbReference type="InterPro" id="IPR043735">
    <property type="entry name" value="DUF5680"/>
</dbReference>